<evidence type="ECO:0000313" key="2">
    <source>
        <dbReference type="EMBL" id="PVD35080.1"/>
    </source>
</evidence>
<organism evidence="2 3">
    <name type="scientific">Pomacea canaliculata</name>
    <name type="common">Golden apple snail</name>
    <dbReference type="NCBI Taxonomy" id="400727"/>
    <lineage>
        <taxon>Eukaryota</taxon>
        <taxon>Metazoa</taxon>
        <taxon>Spiralia</taxon>
        <taxon>Lophotrochozoa</taxon>
        <taxon>Mollusca</taxon>
        <taxon>Gastropoda</taxon>
        <taxon>Caenogastropoda</taxon>
        <taxon>Architaenioglossa</taxon>
        <taxon>Ampullarioidea</taxon>
        <taxon>Ampullariidae</taxon>
        <taxon>Pomacea</taxon>
    </lineage>
</organism>
<keyword evidence="1" id="KW-1133">Transmembrane helix</keyword>
<keyword evidence="3" id="KW-1185">Reference proteome</keyword>
<feature type="transmembrane region" description="Helical" evidence="1">
    <location>
        <begin position="69"/>
        <end position="94"/>
    </location>
</feature>
<protein>
    <recommendedName>
        <fullName evidence="4">G-protein coupled receptors family 1 profile domain-containing protein</fullName>
    </recommendedName>
</protein>
<comment type="caution">
    <text evidence="2">The sequence shown here is derived from an EMBL/GenBank/DDBJ whole genome shotgun (WGS) entry which is preliminary data.</text>
</comment>
<gene>
    <name evidence="2" type="ORF">C0Q70_06361</name>
</gene>
<proteinExistence type="predicted"/>
<reference evidence="2 3" key="1">
    <citation type="submission" date="2018-04" db="EMBL/GenBank/DDBJ databases">
        <title>The genome of golden apple snail Pomacea canaliculata provides insight into stress tolerance and invasive adaptation.</title>
        <authorList>
            <person name="Liu C."/>
            <person name="Liu B."/>
            <person name="Ren Y."/>
            <person name="Zhang Y."/>
            <person name="Wang H."/>
            <person name="Li S."/>
            <person name="Jiang F."/>
            <person name="Yin L."/>
            <person name="Zhang G."/>
            <person name="Qian W."/>
            <person name="Fan W."/>
        </authorList>
    </citation>
    <scope>NUCLEOTIDE SEQUENCE [LARGE SCALE GENOMIC DNA]</scope>
    <source>
        <strain evidence="2">SZHN2017</strain>
        <tissue evidence="2">Muscle</tissue>
    </source>
</reference>
<keyword evidence="1" id="KW-0812">Transmembrane</keyword>
<evidence type="ECO:0000256" key="1">
    <source>
        <dbReference type="SAM" id="Phobius"/>
    </source>
</evidence>
<dbReference type="AlphaFoldDB" id="A0A2T7PNV2"/>
<dbReference type="SUPFAM" id="SSF81321">
    <property type="entry name" value="Family A G protein-coupled receptor-like"/>
    <property type="match status" value="1"/>
</dbReference>
<dbReference type="Proteomes" id="UP000245119">
    <property type="component" value="Linkage Group LG3"/>
</dbReference>
<evidence type="ECO:0000313" key="3">
    <source>
        <dbReference type="Proteomes" id="UP000245119"/>
    </source>
</evidence>
<name>A0A2T7PNV2_POMCA</name>
<dbReference type="Gene3D" id="1.20.1070.10">
    <property type="entry name" value="Rhodopsin 7-helix transmembrane proteins"/>
    <property type="match status" value="1"/>
</dbReference>
<evidence type="ECO:0008006" key="4">
    <source>
        <dbReference type="Google" id="ProtNLM"/>
    </source>
</evidence>
<sequence>MAQAASSFVTFVNDAIGSEYDAYSLVFCLGVGWGLKTASGCISMVVAGERCVCVALPLRADSLMKTRTMAAILVVIVVVTQVAYVIQPLAYIIVRVTDESAGDGVRWNIVTSDLFSRHQVLVNFLLVILLPCIVPLITFVVMVISTAITVDKLRTAMEWREQNCQVSHESSAVLLSVYHRENSNNNNNNKRKYPK</sequence>
<keyword evidence="1" id="KW-0472">Membrane</keyword>
<accession>A0A2T7PNV2</accession>
<feature type="transmembrane region" description="Helical" evidence="1">
    <location>
        <begin position="124"/>
        <end position="150"/>
    </location>
</feature>
<dbReference type="EMBL" id="PZQS01000003">
    <property type="protein sequence ID" value="PVD35080.1"/>
    <property type="molecule type" value="Genomic_DNA"/>
</dbReference>